<gene>
    <name evidence="1" type="ORF">LCGC14_1816830</name>
</gene>
<name>A0A0F9H873_9ZZZZ</name>
<accession>A0A0F9H873</accession>
<evidence type="ECO:0000313" key="1">
    <source>
        <dbReference type="EMBL" id="KKL99196.1"/>
    </source>
</evidence>
<dbReference type="EMBL" id="LAZR01017732">
    <property type="protein sequence ID" value="KKL99196.1"/>
    <property type="molecule type" value="Genomic_DNA"/>
</dbReference>
<sequence>MGLGSRSPSRIVPERVVRARKPHVCSRCGNPIPKGAEYRQAPTLPFVRPERDCMACVEKER</sequence>
<protein>
    <submittedName>
        <fullName evidence="1">Uncharacterized protein</fullName>
    </submittedName>
</protein>
<dbReference type="AlphaFoldDB" id="A0A0F9H873"/>
<comment type="caution">
    <text evidence="1">The sequence shown here is derived from an EMBL/GenBank/DDBJ whole genome shotgun (WGS) entry which is preliminary data.</text>
</comment>
<reference evidence="1" key="1">
    <citation type="journal article" date="2015" name="Nature">
        <title>Complex archaea that bridge the gap between prokaryotes and eukaryotes.</title>
        <authorList>
            <person name="Spang A."/>
            <person name="Saw J.H."/>
            <person name="Jorgensen S.L."/>
            <person name="Zaremba-Niedzwiedzka K."/>
            <person name="Martijn J."/>
            <person name="Lind A.E."/>
            <person name="van Eijk R."/>
            <person name="Schleper C."/>
            <person name="Guy L."/>
            <person name="Ettema T.J."/>
        </authorList>
    </citation>
    <scope>NUCLEOTIDE SEQUENCE</scope>
</reference>
<proteinExistence type="predicted"/>
<organism evidence="1">
    <name type="scientific">marine sediment metagenome</name>
    <dbReference type="NCBI Taxonomy" id="412755"/>
    <lineage>
        <taxon>unclassified sequences</taxon>
        <taxon>metagenomes</taxon>
        <taxon>ecological metagenomes</taxon>
    </lineage>
</organism>